<evidence type="ECO:0000313" key="2">
    <source>
        <dbReference type="EMBL" id="GCE27711.1"/>
    </source>
</evidence>
<organism evidence="2 3">
    <name type="scientific">Dictyobacter alpinus</name>
    <dbReference type="NCBI Taxonomy" id="2014873"/>
    <lineage>
        <taxon>Bacteria</taxon>
        <taxon>Bacillati</taxon>
        <taxon>Chloroflexota</taxon>
        <taxon>Ktedonobacteria</taxon>
        <taxon>Ktedonobacterales</taxon>
        <taxon>Dictyobacteraceae</taxon>
        <taxon>Dictyobacter</taxon>
    </lineage>
</organism>
<dbReference type="AlphaFoldDB" id="A0A402B8L5"/>
<protein>
    <submittedName>
        <fullName evidence="2">Uncharacterized protein</fullName>
    </submittedName>
</protein>
<gene>
    <name evidence="2" type="ORF">KDA_31950</name>
</gene>
<dbReference type="EMBL" id="BIFT01000001">
    <property type="protein sequence ID" value="GCE27711.1"/>
    <property type="molecule type" value="Genomic_DNA"/>
</dbReference>
<evidence type="ECO:0000313" key="3">
    <source>
        <dbReference type="Proteomes" id="UP000287171"/>
    </source>
</evidence>
<feature type="transmembrane region" description="Helical" evidence="1">
    <location>
        <begin position="7"/>
        <end position="26"/>
    </location>
</feature>
<keyword evidence="1" id="KW-0812">Transmembrane</keyword>
<evidence type="ECO:0000256" key="1">
    <source>
        <dbReference type="SAM" id="Phobius"/>
    </source>
</evidence>
<keyword evidence="1" id="KW-1133">Transmembrane helix</keyword>
<comment type="caution">
    <text evidence="2">The sequence shown here is derived from an EMBL/GenBank/DDBJ whole genome shotgun (WGS) entry which is preliminary data.</text>
</comment>
<accession>A0A402B8L5</accession>
<sequence>MKRTPGQLVATALIIFFLGVLMLILSASGNSFFVDVAFIFFCGALLLAIYAWRVKKVFNKDSLLKSIVSD</sequence>
<proteinExistence type="predicted"/>
<feature type="transmembrane region" description="Helical" evidence="1">
    <location>
        <begin position="32"/>
        <end position="52"/>
    </location>
</feature>
<dbReference type="Proteomes" id="UP000287171">
    <property type="component" value="Unassembled WGS sequence"/>
</dbReference>
<dbReference type="RefSeq" id="WP_126628009.1">
    <property type="nucleotide sequence ID" value="NZ_BIFT01000001.1"/>
</dbReference>
<name>A0A402B8L5_9CHLR</name>
<keyword evidence="1" id="KW-0472">Membrane</keyword>
<reference evidence="3" key="1">
    <citation type="submission" date="2018-12" db="EMBL/GenBank/DDBJ databases">
        <title>Tengunoibacter tsumagoiensis gen. nov., sp. nov., Dictyobacter kobayashii sp. nov., D. alpinus sp. nov., and D. joshuensis sp. nov. and description of Dictyobacteraceae fam. nov. within the order Ktedonobacterales isolated from Tengu-no-mugimeshi.</title>
        <authorList>
            <person name="Wang C.M."/>
            <person name="Zheng Y."/>
            <person name="Sakai Y."/>
            <person name="Toyoda A."/>
            <person name="Minakuchi Y."/>
            <person name="Abe K."/>
            <person name="Yokota A."/>
            <person name="Yabe S."/>
        </authorList>
    </citation>
    <scope>NUCLEOTIDE SEQUENCE [LARGE SCALE GENOMIC DNA]</scope>
    <source>
        <strain evidence="3">Uno16</strain>
    </source>
</reference>
<keyword evidence="3" id="KW-1185">Reference proteome</keyword>